<feature type="transmembrane region" description="Helical" evidence="1">
    <location>
        <begin position="384"/>
        <end position="406"/>
    </location>
</feature>
<dbReference type="Proteomes" id="UP001199710">
    <property type="component" value="Unassembled WGS sequence"/>
</dbReference>
<feature type="transmembrane region" description="Helical" evidence="1">
    <location>
        <begin position="357"/>
        <end position="377"/>
    </location>
</feature>
<evidence type="ECO:0000313" key="2">
    <source>
        <dbReference type="EMBL" id="MBB1096293.1"/>
    </source>
</evidence>
<feature type="transmembrane region" description="Helical" evidence="1">
    <location>
        <begin position="242"/>
        <end position="261"/>
    </location>
</feature>
<protein>
    <submittedName>
        <fullName evidence="2">Uncharacterized protein</fullName>
    </submittedName>
</protein>
<feature type="transmembrane region" description="Helical" evidence="1">
    <location>
        <begin position="12"/>
        <end position="35"/>
    </location>
</feature>
<keyword evidence="1" id="KW-0812">Transmembrane</keyword>
<dbReference type="RefSeq" id="WP_182579130.1">
    <property type="nucleotide sequence ID" value="NZ_JACIVE010000065.1"/>
</dbReference>
<feature type="transmembrane region" description="Helical" evidence="1">
    <location>
        <begin position="298"/>
        <end position="314"/>
    </location>
</feature>
<feature type="transmembrane region" description="Helical" evidence="1">
    <location>
        <begin position="123"/>
        <end position="140"/>
    </location>
</feature>
<evidence type="ECO:0000313" key="5">
    <source>
        <dbReference type="Proteomes" id="UP001199710"/>
    </source>
</evidence>
<feature type="transmembrane region" description="Helical" evidence="1">
    <location>
        <begin position="213"/>
        <end position="230"/>
    </location>
</feature>
<evidence type="ECO:0000313" key="3">
    <source>
        <dbReference type="EMBL" id="MCD7131272.1"/>
    </source>
</evidence>
<reference evidence="3 5" key="2">
    <citation type="submission" date="2021-12" db="EMBL/GenBank/DDBJ databases">
        <title>A phylogenomic analysis of Limosilactobacillus reuteri reveals ancient and stable evolutionary relationships with rodents and birds and zoonotic transmission to humans.</title>
        <authorList>
            <person name="Li F."/>
            <person name="Li X."/>
            <person name="Cheng C."/>
            <person name="Tollenaar S."/>
            <person name="Zhang J.S."/>
            <person name="Simpson D."/>
            <person name="Tasseva G."/>
            <person name="Perez-Munoz M.E."/>
            <person name="Frese S."/>
            <person name="Gaenzle M.G."/>
            <person name="Walter J."/>
            <person name="Zheng J."/>
        </authorList>
    </citation>
    <scope>NUCLEOTIDE SEQUENCE [LARGE SCALE GENOMIC DNA]</scope>
    <source>
        <strain evidence="3 5">BG-MG3-B</strain>
    </source>
</reference>
<feature type="transmembrane region" description="Helical" evidence="1">
    <location>
        <begin position="190"/>
        <end position="207"/>
    </location>
</feature>
<dbReference type="AlphaFoldDB" id="A0A7W3UIP0"/>
<dbReference type="EMBL" id="JACIVE010000065">
    <property type="protein sequence ID" value="MBB1096293.1"/>
    <property type="molecule type" value="Genomic_DNA"/>
</dbReference>
<keyword evidence="1" id="KW-1133">Transmembrane helix</keyword>
<gene>
    <name evidence="2" type="ORF">H5R92_08965</name>
    <name evidence="3" type="ORF">LTY36_08775</name>
</gene>
<feature type="transmembrane region" description="Helical" evidence="1">
    <location>
        <begin position="87"/>
        <end position="111"/>
    </location>
</feature>
<feature type="transmembrane region" description="Helical" evidence="1">
    <location>
        <begin position="326"/>
        <end position="345"/>
    </location>
</feature>
<dbReference type="EMBL" id="JAJPDE010000076">
    <property type="protein sequence ID" value="MCD7131272.1"/>
    <property type="molecule type" value="Genomic_DNA"/>
</dbReference>
<dbReference type="Proteomes" id="UP000534578">
    <property type="component" value="Unassembled WGS sequence"/>
</dbReference>
<name>A0A7W3UIP0_9LACO</name>
<keyword evidence="1" id="KW-0472">Membrane</keyword>
<keyword evidence="5" id="KW-1185">Reference proteome</keyword>
<accession>A0A7W3UIP0</accession>
<sequence length="504" mass="58129">MLFFRAKKDSIINIIVQLSIFIFTFIFFTKIFPLIPYDGDDWYFLGAMRNPYPMWGVFNPSKVLPETLEPLVGYFGAFVIYPFSHNYIASLSIASVLFISIIITILMILTYNFIRKHYKLNKLIALSLELFFYLSFFLILKKGNEASYFGFWCQDLNCYFNYLIPGCLNACLLLYLDTTDSESYQFTTSHPNYFIIGILIVTIYFAMFSSIQMNIILASYSIATLLFNHLKKGNITLQIKQLINEWPFILIILFWLTSLIFDVNGGRAANVSQNIGLINAIKAVLIQYKILIQYTNKFFLIICLLFICFALVSSCQSIHSDKAKSFFKILLASILTIVFFTLLYTKAPVTYAARPDAMWAVIFLGLLLTIQGLTSLLKKYQICIIFMPLSLIIMSLISFNLNYGYVFKDNSDAYTSYKVDNHIVNTIVKAEHNGKSVVKVKVPKSINNDNWPHPLNQAQWMQNTLYAHGLIRHRIKIIFVPDKHLNKQMYPQGESEPFNDLEAY</sequence>
<comment type="caution">
    <text evidence="2">The sequence shown here is derived from an EMBL/GenBank/DDBJ whole genome shotgun (WGS) entry which is preliminary data.</text>
</comment>
<organism evidence="2 4">
    <name type="scientific">Limosilactobacillus agrestis</name>
    <dbReference type="NCBI Taxonomy" id="2759748"/>
    <lineage>
        <taxon>Bacteria</taxon>
        <taxon>Bacillati</taxon>
        <taxon>Bacillota</taxon>
        <taxon>Bacilli</taxon>
        <taxon>Lactobacillales</taxon>
        <taxon>Lactobacillaceae</taxon>
        <taxon>Limosilactobacillus</taxon>
    </lineage>
</organism>
<reference evidence="2 4" key="1">
    <citation type="submission" date="2020-07" db="EMBL/GenBank/DDBJ databases">
        <title>Description of Limosilactobacillus balticus sp. nov., Limosilactobacillus agrestis sp. nov., Limosilactobacillus albertensis sp. nov., Limosilactobacillus rudii sp. nov., Limosilactobacillus fastidiosus sp. nov., five novel Limosilactobacillus species isolated from the vertebrate gastrointestinal tract, and proposal of 6 subspecies of Limosilactobacillus reuteri adapted to the gastrointestinal tract of specific vertebrate hosts.</title>
        <authorList>
            <person name="Li F."/>
            <person name="Cheng C."/>
            <person name="Zheng J."/>
            <person name="Quevedo R.M."/>
            <person name="Li J."/>
            <person name="Roos S."/>
            <person name="Gaenzle M.G."/>
            <person name="Walter J."/>
        </authorList>
    </citation>
    <scope>NUCLEOTIDE SEQUENCE [LARGE SCALE GENOMIC DNA]</scope>
    <source>
        <strain evidence="2 4">BG-MG3-A</strain>
    </source>
</reference>
<proteinExistence type="predicted"/>
<evidence type="ECO:0000256" key="1">
    <source>
        <dbReference type="SAM" id="Phobius"/>
    </source>
</evidence>
<feature type="transmembrane region" description="Helical" evidence="1">
    <location>
        <begin position="160"/>
        <end position="178"/>
    </location>
</feature>
<evidence type="ECO:0000313" key="4">
    <source>
        <dbReference type="Proteomes" id="UP000534578"/>
    </source>
</evidence>